<keyword evidence="10 13" id="KW-0012">Acyltransferase</keyword>
<gene>
    <name evidence="16" type="ORF">FB566_0959</name>
</gene>
<dbReference type="Proteomes" id="UP000317043">
    <property type="component" value="Unassembled WGS sequence"/>
</dbReference>
<dbReference type="InterPro" id="IPR050500">
    <property type="entry name" value="Phos_Acetyltrans/Butyryltrans"/>
</dbReference>
<dbReference type="SUPFAM" id="SSF53659">
    <property type="entry name" value="Isocitrate/Isopropylmalate dehydrogenase-like"/>
    <property type="match status" value="1"/>
</dbReference>
<keyword evidence="17" id="KW-1185">Reference proteome</keyword>
<comment type="caution">
    <text evidence="16">The sequence shown here is derived from an EMBL/GenBank/DDBJ whole genome shotgun (WGS) entry which is preliminary data.</text>
</comment>
<dbReference type="Pfam" id="PF13500">
    <property type="entry name" value="AAA_26"/>
    <property type="match status" value="1"/>
</dbReference>
<comment type="similarity">
    <text evidence="4 13">In the C-terminal section; belongs to the phosphate acetyltransferase and butyryltransferase family.</text>
</comment>
<evidence type="ECO:0000256" key="13">
    <source>
        <dbReference type="PIRNR" id="PIRNR006107"/>
    </source>
</evidence>
<dbReference type="EMBL" id="VFOW01000001">
    <property type="protein sequence ID" value="TQL75454.1"/>
    <property type="molecule type" value="Genomic_DNA"/>
</dbReference>
<dbReference type="Gene3D" id="3.40.1390.20">
    <property type="entry name" value="HprK N-terminal domain-like"/>
    <property type="match status" value="1"/>
</dbReference>
<dbReference type="GO" id="GO:0006085">
    <property type="term" value="P:acetyl-CoA biosynthetic process"/>
    <property type="evidence" value="ECO:0007669"/>
    <property type="project" value="UniProtKB-UniPathway"/>
</dbReference>
<dbReference type="GO" id="GO:0005737">
    <property type="term" value="C:cytoplasm"/>
    <property type="evidence" value="ECO:0007669"/>
    <property type="project" value="UniProtKB-SubCell"/>
</dbReference>
<dbReference type="InterPro" id="IPR042113">
    <property type="entry name" value="P_AcTrfase_dom1"/>
</dbReference>
<dbReference type="FunCoup" id="A0A543AS97">
    <property type="interactions" value="76"/>
</dbReference>
<accession>A0A543AS97</accession>
<evidence type="ECO:0000256" key="5">
    <source>
        <dbReference type="ARBA" id="ARBA00009786"/>
    </source>
</evidence>
<evidence type="ECO:0000256" key="11">
    <source>
        <dbReference type="ARBA" id="ARBA00031108"/>
    </source>
</evidence>
<dbReference type="GO" id="GO:0008959">
    <property type="term" value="F:phosphate acetyltransferase activity"/>
    <property type="evidence" value="ECO:0007669"/>
    <property type="project" value="UniProtKB-EC"/>
</dbReference>
<evidence type="ECO:0000313" key="17">
    <source>
        <dbReference type="Proteomes" id="UP000317043"/>
    </source>
</evidence>
<comment type="catalytic activity">
    <reaction evidence="1 13">
        <text>acetyl-CoA + phosphate = acetyl phosphate + CoA</text>
        <dbReference type="Rhea" id="RHEA:19521"/>
        <dbReference type="ChEBI" id="CHEBI:22191"/>
        <dbReference type="ChEBI" id="CHEBI:43474"/>
        <dbReference type="ChEBI" id="CHEBI:57287"/>
        <dbReference type="ChEBI" id="CHEBI:57288"/>
        <dbReference type="EC" id="2.3.1.8"/>
    </reaction>
</comment>
<evidence type="ECO:0000256" key="6">
    <source>
        <dbReference type="ARBA" id="ARBA00012707"/>
    </source>
</evidence>
<dbReference type="InterPro" id="IPR028979">
    <property type="entry name" value="Ser_kin/Pase_Hpr-like_N_sf"/>
</dbReference>
<dbReference type="OrthoDB" id="9808984at2"/>
<dbReference type="Gene3D" id="3.40.50.300">
    <property type="entry name" value="P-loop containing nucleotide triphosphate hydrolases"/>
    <property type="match status" value="1"/>
</dbReference>
<protein>
    <recommendedName>
        <fullName evidence="7 13">Phosphate acetyltransferase</fullName>
        <ecNumber evidence="6 13">2.3.1.8</ecNumber>
    </recommendedName>
    <alternativeName>
        <fullName evidence="11 13">Phosphotransacetylase</fullName>
    </alternativeName>
</protein>
<comment type="similarity">
    <text evidence="5 13">In the N-terminal section; belongs to the CobB/CobQ family.</text>
</comment>
<dbReference type="UniPathway" id="UPA00340">
    <property type="reaction ID" value="UER00459"/>
</dbReference>
<evidence type="ECO:0000256" key="2">
    <source>
        <dbReference type="ARBA" id="ARBA00004496"/>
    </source>
</evidence>
<dbReference type="SUPFAM" id="SSF75138">
    <property type="entry name" value="HprK N-terminal domain-like"/>
    <property type="match status" value="1"/>
</dbReference>
<organism evidence="16 17">
    <name type="scientific">Stackebrandtia endophytica</name>
    <dbReference type="NCBI Taxonomy" id="1496996"/>
    <lineage>
        <taxon>Bacteria</taxon>
        <taxon>Bacillati</taxon>
        <taxon>Actinomycetota</taxon>
        <taxon>Actinomycetes</taxon>
        <taxon>Glycomycetales</taxon>
        <taxon>Glycomycetaceae</taxon>
        <taxon>Stackebrandtia</taxon>
    </lineage>
</organism>
<evidence type="ECO:0000259" key="15">
    <source>
        <dbReference type="Pfam" id="PF07085"/>
    </source>
</evidence>
<dbReference type="Pfam" id="PF01515">
    <property type="entry name" value="PTA_PTB"/>
    <property type="match status" value="1"/>
</dbReference>
<dbReference type="InterPro" id="IPR002505">
    <property type="entry name" value="PTA_PTB"/>
</dbReference>
<dbReference type="Gene3D" id="3.40.50.10750">
    <property type="entry name" value="Isocitrate/Isopropylmalate dehydrogenase-like"/>
    <property type="match status" value="1"/>
</dbReference>
<dbReference type="PANTHER" id="PTHR43356:SF3">
    <property type="entry name" value="PHOSPHATE ACETYLTRANSFERASE"/>
    <property type="match status" value="1"/>
</dbReference>
<dbReference type="Pfam" id="PF07085">
    <property type="entry name" value="DRTGG"/>
    <property type="match status" value="1"/>
</dbReference>
<evidence type="ECO:0000256" key="10">
    <source>
        <dbReference type="ARBA" id="ARBA00023315"/>
    </source>
</evidence>
<dbReference type="InterPro" id="IPR016475">
    <property type="entry name" value="P-Actrans_bac"/>
</dbReference>
<dbReference type="NCBIfam" id="TIGR00651">
    <property type="entry name" value="pta"/>
    <property type="match status" value="1"/>
</dbReference>
<reference evidence="16 17" key="1">
    <citation type="submission" date="2019-06" db="EMBL/GenBank/DDBJ databases">
        <title>Sequencing the genomes of 1000 actinobacteria strains.</title>
        <authorList>
            <person name="Klenk H.-P."/>
        </authorList>
    </citation>
    <scope>NUCLEOTIDE SEQUENCE [LARGE SCALE GENOMIC DNA]</scope>
    <source>
        <strain evidence="16 17">DSM 45928</strain>
    </source>
</reference>
<dbReference type="PANTHER" id="PTHR43356">
    <property type="entry name" value="PHOSPHATE ACETYLTRANSFERASE"/>
    <property type="match status" value="1"/>
</dbReference>
<evidence type="ECO:0000256" key="9">
    <source>
        <dbReference type="ARBA" id="ARBA00022679"/>
    </source>
</evidence>
<dbReference type="InterPro" id="IPR010766">
    <property type="entry name" value="DRTGG"/>
</dbReference>
<dbReference type="InterPro" id="IPR042112">
    <property type="entry name" value="P_AcTrfase_dom2"/>
</dbReference>
<evidence type="ECO:0000256" key="7">
    <source>
        <dbReference type="ARBA" id="ARBA00021528"/>
    </source>
</evidence>
<dbReference type="CDD" id="cd03109">
    <property type="entry name" value="DTBS"/>
    <property type="match status" value="1"/>
</dbReference>
<dbReference type="NCBIfam" id="NF004167">
    <property type="entry name" value="PRK05632.1"/>
    <property type="match status" value="1"/>
</dbReference>
<comment type="subcellular location">
    <subcellularLocation>
        <location evidence="2 13">Cytoplasm</location>
    </subcellularLocation>
</comment>
<dbReference type="Gene3D" id="3.40.50.10950">
    <property type="match status" value="1"/>
</dbReference>
<dbReference type="NCBIfam" id="NF007233">
    <property type="entry name" value="PRK09653.1"/>
    <property type="match status" value="1"/>
</dbReference>
<evidence type="ECO:0000259" key="14">
    <source>
        <dbReference type="Pfam" id="PF01515"/>
    </source>
</evidence>
<name>A0A543AS97_9ACTN</name>
<dbReference type="FunFam" id="3.40.50.10750:FF:000001">
    <property type="entry name" value="Phosphate acetyltransferase"/>
    <property type="match status" value="1"/>
</dbReference>
<keyword evidence="8 13" id="KW-0963">Cytoplasm</keyword>
<evidence type="ECO:0000256" key="12">
    <source>
        <dbReference type="ARBA" id="ARBA00049955"/>
    </source>
</evidence>
<dbReference type="InParanoid" id="A0A543AS97"/>
<comment type="pathway">
    <text evidence="3 13">Metabolic intermediate biosynthesis; acetyl-CoA biosynthesis; acetyl-CoA from acetate: step 2/2.</text>
</comment>
<dbReference type="AlphaFoldDB" id="A0A543AS97"/>
<evidence type="ECO:0000256" key="3">
    <source>
        <dbReference type="ARBA" id="ARBA00004989"/>
    </source>
</evidence>
<comment type="function">
    <text evidence="12 13">Involved in acetate metabolism.</text>
</comment>
<evidence type="ECO:0000313" key="16">
    <source>
        <dbReference type="EMBL" id="TQL75454.1"/>
    </source>
</evidence>
<evidence type="ECO:0000256" key="8">
    <source>
        <dbReference type="ARBA" id="ARBA00022490"/>
    </source>
</evidence>
<sequence length="705" mass="74240">MDPVRSSAPVWRLVEPAYRGAVANSVYIAALDAGSGKSLVALGVAELLTRQAGNIGVFRPVVREGTEPDRSITLLRRRFAPVGDYADCVGVDYAEVRADPDAALSRIIARFHALAEQCDAIVVIGTDYTDVASPTEFDFNLRVAVNLAAPVLLVVTGTDRTAAEIAAAAALGRAEAVAAHATVCGVVANRVDPDLSNTLADLDAELWVLPETPALTAPTVGEHAEAVSATLLSGDPELLGRTAGDVLVAAMTLPNMLDHLVDNAVVITPGDRSELLLGILTAHHATGSPVSAAVVLTGGLRPPRQVTRLLDGLDSELPILSTEYDTFDTAATLATVHGRISAASERKIATALGLFADRVDTDTLVERMRLARSAAVTPLMFEHELMERARADRRRIVLPEGADPRVLRAADIILRRGVAEIVLLGERSELTELAARVGADISRADVVSPQDPGLRDRFAAEYARLRAHRGVGVDQARDIVTDVSYFGTMMVHCGLADGMVSGAMHTTAHTIRPAFEIIKTVKGTAVVSSVFFMCLAERVLVYGDCAVIPEPSTEQLADIAVSSAASAAAFGVEPRVAMLSYSTGESGSGAEVDRVRRATALVRDRAPELPVEGPIQYDAAIDVEVASTKLPDSDVAGRATVLIVPDLNTGNNLYKAVQRSAGAVAIGPVLQGLRKPVNDLSRGATVHDIVNTVALTAVQAQEGAR</sequence>
<dbReference type="EC" id="2.3.1.8" evidence="6 13"/>
<feature type="domain" description="DRTGG" evidence="15">
    <location>
        <begin position="224"/>
        <end position="334"/>
    </location>
</feature>
<dbReference type="PIRSF" id="PIRSF006107">
    <property type="entry name" value="PhpActrans_proteobac"/>
    <property type="match status" value="1"/>
</dbReference>
<dbReference type="InterPro" id="IPR027417">
    <property type="entry name" value="P-loop_NTPase"/>
</dbReference>
<evidence type="ECO:0000256" key="4">
    <source>
        <dbReference type="ARBA" id="ARBA00008756"/>
    </source>
</evidence>
<dbReference type="SUPFAM" id="SSF52540">
    <property type="entry name" value="P-loop containing nucleoside triphosphate hydrolases"/>
    <property type="match status" value="1"/>
</dbReference>
<keyword evidence="9 13" id="KW-0808">Transferase</keyword>
<comment type="domain">
    <text evidence="13">The N-terminal region seems to be important for proper quaternary structure. The C-terminal region contains the substrate-binding site.</text>
</comment>
<evidence type="ECO:0000256" key="1">
    <source>
        <dbReference type="ARBA" id="ARBA00000705"/>
    </source>
</evidence>
<dbReference type="InterPro" id="IPR004614">
    <property type="entry name" value="P_AcTrfase"/>
</dbReference>
<feature type="domain" description="Phosphate acetyl/butaryl transferase" evidence="14">
    <location>
        <begin position="380"/>
        <end position="697"/>
    </location>
</feature>
<proteinExistence type="inferred from homology"/>